<comment type="similarity">
    <text evidence="1">Belongs to the LysR transcriptional regulatory family.</text>
</comment>
<accession>A0AB37UBN9</accession>
<dbReference type="Gene3D" id="3.40.190.290">
    <property type="match status" value="1"/>
</dbReference>
<evidence type="ECO:0000259" key="5">
    <source>
        <dbReference type="PROSITE" id="PS50931"/>
    </source>
</evidence>
<dbReference type="FunFam" id="3.40.190.290:FF:000001">
    <property type="entry name" value="Transcriptional regulator, LysR family"/>
    <property type="match status" value="1"/>
</dbReference>
<dbReference type="InterPro" id="IPR036390">
    <property type="entry name" value="WH_DNA-bd_sf"/>
</dbReference>
<dbReference type="AlphaFoldDB" id="A0AB37UBN9"/>
<dbReference type="SUPFAM" id="SSF46785">
    <property type="entry name" value="Winged helix' DNA-binding domain"/>
    <property type="match status" value="1"/>
</dbReference>
<protein>
    <submittedName>
        <fullName evidence="6">LysR family transcriptional regulator</fullName>
    </submittedName>
</protein>
<dbReference type="InterPro" id="IPR005119">
    <property type="entry name" value="LysR_subst-bd"/>
</dbReference>
<dbReference type="PANTHER" id="PTHR30537">
    <property type="entry name" value="HTH-TYPE TRANSCRIPTIONAL REGULATOR"/>
    <property type="match status" value="1"/>
</dbReference>
<dbReference type="GO" id="GO:0043565">
    <property type="term" value="F:sequence-specific DNA binding"/>
    <property type="evidence" value="ECO:0007669"/>
    <property type="project" value="TreeGrafter"/>
</dbReference>
<dbReference type="CDD" id="cd08422">
    <property type="entry name" value="PBP2_CrgA_like"/>
    <property type="match status" value="1"/>
</dbReference>
<name>A0AB37UBN9_9CYAN</name>
<proteinExistence type="inferred from homology"/>
<dbReference type="Pfam" id="PF03466">
    <property type="entry name" value="LysR_substrate"/>
    <property type="match status" value="1"/>
</dbReference>
<keyword evidence="2" id="KW-0805">Transcription regulation</keyword>
<dbReference type="PROSITE" id="PS50931">
    <property type="entry name" value="HTH_LYSR"/>
    <property type="match status" value="1"/>
</dbReference>
<evidence type="ECO:0000313" key="6">
    <source>
        <dbReference type="EMBL" id="RUT04152.1"/>
    </source>
</evidence>
<dbReference type="Proteomes" id="UP000282574">
    <property type="component" value="Unassembled WGS sequence"/>
</dbReference>
<organism evidence="6 7">
    <name type="scientific">Chroococcidiopsis cubana SAG 39.79</name>
    <dbReference type="NCBI Taxonomy" id="388085"/>
    <lineage>
        <taxon>Bacteria</taxon>
        <taxon>Bacillati</taxon>
        <taxon>Cyanobacteriota</taxon>
        <taxon>Cyanophyceae</taxon>
        <taxon>Chroococcidiopsidales</taxon>
        <taxon>Chroococcidiopsidaceae</taxon>
        <taxon>Chroococcidiopsis</taxon>
    </lineage>
</organism>
<dbReference type="InterPro" id="IPR058163">
    <property type="entry name" value="LysR-type_TF_proteobact-type"/>
</dbReference>
<sequence>MSPSAVSKAVMRLEESLSIRLMNRTTRKITLTDDGAAFYERCQQILGELEEAELELKRSQLTPTGTLRIDLTTELGQIHIIPALPQFIERYPDLKLNISVSNRIADVIEEGIDAVVRIGAGPDSSLIMHGVGMARFIVCAAPNYLRRYGIPQTLEDLKHHNCISFVSPWTGRVFDWQFQQDGQKIRLPVEGNLYLNNGESILDVALAGVGLVQVYNYIAGEAIAQDKLKPVLEKYAAPGSPISVVYPQKRHLSAKVRVFVDFMNELMEQLRQQKIVE</sequence>
<gene>
    <name evidence="6" type="ORF">DSM107010_58720</name>
</gene>
<reference evidence="6 7" key="1">
    <citation type="journal article" date="2019" name="Genome Biol. Evol.">
        <title>Day and night: Metabolic profiles and evolutionary relationships of six axenic non-marine cyanobacteria.</title>
        <authorList>
            <person name="Will S.E."/>
            <person name="Henke P."/>
            <person name="Boedeker C."/>
            <person name="Huang S."/>
            <person name="Brinkmann H."/>
            <person name="Rohde M."/>
            <person name="Jarek M."/>
            <person name="Friedl T."/>
            <person name="Seufert S."/>
            <person name="Schumacher M."/>
            <person name="Overmann J."/>
            <person name="Neumann-Schaal M."/>
            <person name="Petersen J."/>
        </authorList>
    </citation>
    <scope>NUCLEOTIDE SEQUENCE [LARGE SCALE GENOMIC DNA]</scope>
    <source>
        <strain evidence="6 7">SAG 39.79</strain>
    </source>
</reference>
<dbReference type="GO" id="GO:0006351">
    <property type="term" value="P:DNA-templated transcription"/>
    <property type="evidence" value="ECO:0007669"/>
    <property type="project" value="TreeGrafter"/>
</dbReference>
<keyword evidence="7" id="KW-1185">Reference proteome</keyword>
<dbReference type="InterPro" id="IPR036388">
    <property type="entry name" value="WH-like_DNA-bd_sf"/>
</dbReference>
<dbReference type="InterPro" id="IPR000847">
    <property type="entry name" value="LysR_HTH_N"/>
</dbReference>
<evidence type="ECO:0000313" key="7">
    <source>
        <dbReference type="Proteomes" id="UP000282574"/>
    </source>
</evidence>
<evidence type="ECO:0000256" key="4">
    <source>
        <dbReference type="ARBA" id="ARBA00023163"/>
    </source>
</evidence>
<dbReference type="Pfam" id="PF00126">
    <property type="entry name" value="HTH_1"/>
    <property type="match status" value="1"/>
</dbReference>
<dbReference type="GO" id="GO:0003700">
    <property type="term" value="F:DNA-binding transcription factor activity"/>
    <property type="evidence" value="ECO:0007669"/>
    <property type="project" value="InterPro"/>
</dbReference>
<keyword evidence="3" id="KW-0238">DNA-binding</keyword>
<dbReference type="Gene3D" id="1.10.10.10">
    <property type="entry name" value="Winged helix-like DNA-binding domain superfamily/Winged helix DNA-binding domain"/>
    <property type="match status" value="1"/>
</dbReference>
<dbReference type="PANTHER" id="PTHR30537:SF5">
    <property type="entry name" value="HTH-TYPE TRANSCRIPTIONAL ACTIVATOR TTDR-RELATED"/>
    <property type="match status" value="1"/>
</dbReference>
<comment type="caution">
    <text evidence="6">The sequence shown here is derived from an EMBL/GenBank/DDBJ whole genome shotgun (WGS) entry which is preliminary data.</text>
</comment>
<keyword evidence="4" id="KW-0804">Transcription</keyword>
<feature type="domain" description="HTH lysR-type" evidence="5">
    <location>
        <begin position="1"/>
        <end position="32"/>
    </location>
</feature>
<dbReference type="EMBL" id="RSCK01000090">
    <property type="protein sequence ID" value="RUT04152.1"/>
    <property type="molecule type" value="Genomic_DNA"/>
</dbReference>
<evidence type="ECO:0000256" key="1">
    <source>
        <dbReference type="ARBA" id="ARBA00009437"/>
    </source>
</evidence>
<evidence type="ECO:0000256" key="2">
    <source>
        <dbReference type="ARBA" id="ARBA00023015"/>
    </source>
</evidence>
<dbReference type="SUPFAM" id="SSF53850">
    <property type="entry name" value="Periplasmic binding protein-like II"/>
    <property type="match status" value="1"/>
</dbReference>
<evidence type="ECO:0000256" key="3">
    <source>
        <dbReference type="ARBA" id="ARBA00023125"/>
    </source>
</evidence>